<keyword evidence="15" id="KW-1185">Reference proteome</keyword>
<dbReference type="GO" id="GO:0004792">
    <property type="term" value="F:thiosulfate-cyanide sulfurtransferase activity"/>
    <property type="evidence" value="ECO:0007669"/>
    <property type="project" value="TreeGrafter"/>
</dbReference>
<dbReference type="SUPFAM" id="SSF69572">
    <property type="entry name" value="Activating enzymes of the ubiquitin-like proteins"/>
    <property type="match status" value="1"/>
</dbReference>
<dbReference type="PANTHER" id="PTHR10953:SF102">
    <property type="entry name" value="ADENYLYLTRANSFERASE AND SULFURTRANSFERASE MOCS3"/>
    <property type="match status" value="1"/>
</dbReference>
<dbReference type="NCBIfam" id="NF004281">
    <property type="entry name" value="PRK05690.1"/>
    <property type="match status" value="1"/>
</dbReference>
<evidence type="ECO:0000256" key="2">
    <source>
        <dbReference type="ARBA" id="ARBA00022679"/>
    </source>
</evidence>
<dbReference type="CDD" id="cd00757">
    <property type="entry name" value="ThiF_MoeB_HesA_family"/>
    <property type="match status" value="1"/>
</dbReference>
<proteinExistence type="inferred from homology"/>
<evidence type="ECO:0000256" key="7">
    <source>
        <dbReference type="ARBA" id="ARBA00063809"/>
    </source>
</evidence>
<dbReference type="Pfam" id="PF00899">
    <property type="entry name" value="ThiF"/>
    <property type="match status" value="1"/>
</dbReference>
<dbReference type="GO" id="GO:0005524">
    <property type="term" value="F:ATP binding"/>
    <property type="evidence" value="ECO:0007669"/>
    <property type="project" value="UniProtKB-KW"/>
</dbReference>
<evidence type="ECO:0000256" key="9">
    <source>
        <dbReference type="ARBA" id="ARBA00073635"/>
    </source>
</evidence>
<dbReference type="CDD" id="cd00158">
    <property type="entry name" value="RHOD"/>
    <property type="match status" value="1"/>
</dbReference>
<organism evidence="14 15">
    <name type="scientific">Gemmatimonas groenlandica</name>
    <dbReference type="NCBI Taxonomy" id="2732249"/>
    <lineage>
        <taxon>Bacteria</taxon>
        <taxon>Pseudomonadati</taxon>
        <taxon>Gemmatimonadota</taxon>
        <taxon>Gemmatimonadia</taxon>
        <taxon>Gemmatimonadales</taxon>
        <taxon>Gemmatimonadaceae</taxon>
        <taxon>Gemmatimonas</taxon>
    </lineage>
</organism>
<dbReference type="EC" id="2.7.7.80" evidence="8"/>
<dbReference type="InterPro" id="IPR036873">
    <property type="entry name" value="Rhodanese-like_dom_sf"/>
</dbReference>
<comment type="similarity">
    <text evidence="1">Belongs to the HesA/MoeB/ThiF family.</text>
</comment>
<dbReference type="AlphaFoldDB" id="A0A6M4IUJ6"/>
<dbReference type="RefSeq" id="WP_171227281.1">
    <property type="nucleotide sequence ID" value="NZ_CP053085.1"/>
</dbReference>
<dbReference type="PROSITE" id="PS50206">
    <property type="entry name" value="RHODANESE_3"/>
    <property type="match status" value="1"/>
</dbReference>
<dbReference type="InterPro" id="IPR045886">
    <property type="entry name" value="ThiF/MoeB/HesA"/>
</dbReference>
<protein>
    <recommendedName>
        <fullName evidence="9">Molybdopterin-synthase adenylyltransferase</fullName>
        <ecNumber evidence="8">2.7.7.80</ecNumber>
    </recommendedName>
    <alternativeName>
        <fullName evidence="12">MoaD protein adenylase</fullName>
    </alternativeName>
    <alternativeName>
        <fullName evidence="10">Molybdopterin-converting factor subunit 1 adenylase</fullName>
    </alternativeName>
    <alternativeName>
        <fullName evidence="11">Sulfur carrier protein MoaD adenylyltransferase</fullName>
    </alternativeName>
</protein>
<dbReference type="Proteomes" id="UP000500938">
    <property type="component" value="Chromosome"/>
</dbReference>
<dbReference type="SMART" id="SM00450">
    <property type="entry name" value="RHOD"/>
    <property type="match status" value="1"/>
</dbReference>
<feature type="domain" description="Rhodanese" evidence="13">
    <location>
        <begin position="305"/>
        <end position="389"/>
    </location>
</feature>
<keyword evidence="14" id="KW-0548">Nucleotidyltransferase</keyword>
<dbReference type="InterPro" id="IPR000594">
    <property type="entry name" value="ThiF_NAD_FAD-bd"/>
</dbReference>
<dbReference type="InterPro" id="IPR035985">
    <property type="entry name" value="Ubiquitin-activating_enz"/>
</dbReference>
<name>A0A6M4IUJ6_9BACT</name>
<evidence type="ECO:0000256" key="3">
    <source>
        <dbReference type="ARBA" id="ARBA00022741"/>
    </source>
</evidence>
<evidence type="ECO:0000256" key="12">
    <source>
        <dbReference type="ARBA" id="ARBA00078531"/>
    </source>
</evidence>
<evidence type="ECO:0000256" key="8">
    <source>
        <dbReference type="ARBA" id="ARBA00066884"/>
    </source>
</evidence>
<dbReference type="FunFam" id="3.40.50.720:FF:000033">
    <property type="entry name" value="Adenylyltransferase and sulfurtransferase MOCS3"/>
    <property type="match status" value="1"/>
</dbReference>
<gene>
    <name evidence="14" type="primary">moeB</name>
    <name evidence="14" type="ORF">HKW67_21115</name>
</gene>
<evidence type="ECO:0000313" key="15">
    <source>
        <dbReference type="Proteomes" id="UP000500938"/>
    </source>
</evidence>
<accession>A0A6M4IUJ6</accession>
<evidence type="ECO:0000256" key="4">
    <source>
        <dbReference type="ARBA" id="ARBA00022840"/>
    </source>
</evidence>
<keyword evidence="2 14" id="KW-0808">Transferase</keyword>
<sequence length="395" mass="41897">MDGQDHGHAGAHSALPPLSTDELNRYSRHLTLPGVGLEGQQRLKAARVLIVGAGGLGSPTALYLAAAGVGTLGLVDQDEVDVTNLQRQLLHGTRDVGRPKLESARDRLLDVNPHVQLELHATWLTSENALELLGRYDVIIDGTDNFNTRYLVNDACVLLGKPNVHGSVFQFDGQASVFATEHGPCYRCLYPEPPPPGMVQNCAEGGVLGVLPGLIGTIQATEALKLILQTGETLAGRLLMIDALAMQFRSVTITRDPQCPACGTRTLTQLVDYDEFCGVAGPATATALAAVTEITPAALALRHARGDDFDVIDVREPHEAAQSRIAWSRLIPLGSLPGALETLDRTRDVVVICRSGKRSADAARLLQAAGFSGVTSLAGGMLRWARDSEGEGAAS</sequence>
<comment type="subunit">
    <text evidence="7">Homodimer. Forms a stable heterotetrameric complex of 2 MoeB and 2 MoaD during adenylation of MoaD.</text>
</comment>
<dbReference type="GO" id="GO:0008641">
    <property type="term" value="F:ubiquitin-like modifier activating enzyme activity"/>
    <property type="evidence" value="ECO:0007669"/>
    <property type="project" value="InterPro"/>
</dbReference>
<dbReference type="GO" id="GO:0061605">
    <property type="term" value="F:molybdopterin-synthase adenylyltransferase activity"/>
    <property type="evidence" value="ECO:0007669"/>
    <property type="project" value="UniProtKB-EC"/>
</dbReference>
<evidence type="ECO:0000256" key="11">
    <source>
        <dbReference type="ARBA" id="ARBA00075328"/>
    </source>
</evidence>
<evidence type="ECO:0000259" key="13">
    <source>
        <dbReference type="PROSITE" id="PS50206"/>
    </source>
</evidence>
<dbReference type="Gene3D" id="3.40.250.10">
    <property type="entry name" value="Rhodanese-like domain"/>
    <property type="match status" value="1"/>
</dbReference>
<comment type="function">
    <text evidence="6">Catalyzes the adenylation by ATP of the carboxyl group of the C-terminal glycine of sulfur carrier protein MoaD.</text>
</comment>
<comment type="catalytic activity">
    <reaction evidence="5">
        <text>[molybdopterin-synthase sulfur-carrier protein]-C-terminal Gly-Gly + ATP + H(+) = [molybdopterin-synthase sulfur-carrier protein]-C-terminal Gly-Gly-AMP + diphosphate</text>
        <dbReference type="Rhea" id="RHEA:43616"/>
        <dbReference type="Rhea" id="RHEA-COMP:12159"/>
        <dbReference type="Rhea" id="RHEA-COMP:12202"/>
        <dbReference type="ChEBI" id="CHEBI:15378"/>
        <dbReference type="ChEBI" id="CHEBI:30616"/>
        <dbReference type="ChEBI" id="CHEBI:33019"/>
        <dbReference type="ChEBI" id="CHEBI:90618"/>
        <dbReference type="ChEBI" id="CHEBI:90778"/>
        <dbReference type="EC" id="2.7.7.80"/>
    </reaction>
</comment>
<dbReference type="KEGG" id="ggr:HKW67_21115"/>
<dbReference type="Gene3D" id="3.40.50.720">
    <property type="entry name" value="NAD(P)-binding Rossmann-like Domain"/>
    <property type="match status" value="1"/>
</dbReference>
<evidence type="ECO:0000256" key="5">
    <source>
        <dbReference type="ARBA" id="ARBA00052218"/>
    </source>
</evidence>
<reference evidence="14 15" key="1">
    <citation type="submission" date="2020-05" db="EMBL/GenBank/DDBJ databases">
        <title>Complete genome sequence of Gemmatimonas greenlandica TET16.</title>
        <authorList>
            <person name="Zeng Y."/>
        </authorList>
    </citation>
    <scope>NUCLEOTIDE SEQUENCE [LARGE SCALE GENOMIC DNA]</scope>
    <source>
        <strain evidence="14 15">TET16</strain>
    </source>
</reference>
<dbReference type="PANTHER" id="PTHR10953">
    <property type="entry name" value="UBIQUITIN-ACTIVATING ENZYME E1"/>
    <property type="match status" value="1"/>
</dbReference>
<evidence type="ECO:0000256" key="6">
    <source>
        <dbReference type="ARBA" id="ARBA00055169"/>
    </source>
</evidence>
<keyword evidence="4" id="KW-0067">ATP-binding</keyword>
<evidence type="ECO:0000313" key="14">
    <source>
        <dbReference type="EMBL" id="QJR37845.1"/>
    </source>
</evidence>
<dbReference type="Pfam" id="PF00581">
    <property type="entry name" value="Rhodanese"/>
    <property type="match status" value="1"/>
</dbReference>
<keyword evidence="3" id="KW-0547">Nucleotide-binding</keyword>
<evidence type="ECO:0000256" key="10">
    <source>
        <dbReference type="ARBA" id="ARBA00075110"/>
    </source>
</evidence>
<evidence type="ECO:0000256" key="1">
    <source>
        <dbReference type="ARBA" id="ARBA00009919"/>
    </source>
</evidence>
<dbReference type="GO" id="GO:0008146">
    <property type="term" value="F:sulfotransferase activity"/>
    <property type="evidence" value="ECO:0007669"/>
    <property type="project" value="TreeGrafter"/>
</dbReference>
<dbReference type="InterPro" id="IPR001763">
    <property type="entry name" value="Rhodanese-like_dom"/>
</dbReference>
<dbReference type="EMBL" id="CP053085">
    <property type="protein sequence ID" value="QJR37845.1"/>
    <property type="molecule type" value="Genomic_DNA"/>
</dbReference>
<dbReference type="GO" id="GO:0005829">
    <property type="term" value="C:cytosol"/>
    <property type="evidence" value="ECO:0007669"/>
    <property type="project" value="TreeGrafter"/>
</dbReference>